<evidence type="ECO:0000256" key="9">
    <source>
        <dbReference type="RuleBase" id="RU364142"/>
    </source>
</evidence>
<dbReference type="STRING" id="45235.A0A2K3Q9M5"/>
<dbReference type="InterPro" id="IPR014801">
    <property type="entry name" value="Mediator_Med5_fun"/>
</dbReference>
<dbReference type="AlphaFoldDB" id="A0A2K3Q9M5"/>
<evidence type="ECO:0000256" key="6">
    <source>
        <dbReference type="ARBA" id="ARBA00023163"/>
    </source>
</evidence>
<dbReference type="GO" id="GO:0003712">
    <property type="term" value="F:transcription coregulator activity"/>
    <property type="evidence" value="ECO:0007669"/>
    <property type="project" value="InterPro"/>
</dbReference>
<organism evidence="10 11">
    <name type="scientific">Tolypocladium capitatum</name>
    <dbReference type="NCBI Taxonomy" id="45235"/>
    <lineage>
        <taxon>Eukaryota</taxon>
        <taxon>Fungi</taxon>
        <taxon>Dikarya</taxon>
        <taxon>Ascomycota</taxon>
        <taxon>Pezizomycotina</taxon>
        <taxon>Sordariomycetes</taxon>
        <taxon>Hypocreomycetidae</taxon>
        <taxon>Hypocreales</taxon>
        <taxon>Ophiocordycipitaceae</taxon>
        <taxon>Tolypocladium</taxon>
    </lineage>
</organism>
<feature type="non-terminal residue" evidence="10">
    <location>
        <position position="1"/>
    </location>
</feature>
<keyword evidence="4 9" id="KW-0805">Transcription regulation</keyword>
<dbReference type="GO" id="GO:0006357">
    <property type="term" value="P:regulation of transcription by RNA polymerase II"/>
    <property type="evidence" value="ECO:0007669"/>
    <property type="project" value="InterPro"/>
</dbReference>
<keyword evidence="11" id="KW-1185">Reference proteome</keyword>
<evidence type="ECO:0000256" key="4">
    <source>
        <dbReference type="ARBA" id="ARBA00023015"/>
    </source>
</evidence>
<reference evidence="10 11" key="1">
    <citation type="submission" date="2017-08" db="EMBL/GenBank/DDBJ databases">
        <title>Harnessing the power of phylogenomics to disentangle the directionality and signatures of interkingdom host jumping in the parasitic fungal genus Tolypocladium.</title>
        <authorList>
            <person name="Quandt C.A."/>
            <person name="Patterson W."/>
            <person name="Spatafora J.W."/>
        </authorList>
    </citation>
    <scope>NUCLEOTIDE SEQUENCE [LARGE SCALE GENOMIC DNA]</scope>
    <source>
        <strain evidence="10 11">CBS 113982</strain>
    </source>
</reference>
<gene>
    <name evidence="9" type="primary">MED5</name>
    <name evidence="10" type="ORF">TCAP_05801</name>
</gene>
<protein>
    <recommendedName>
        <fullName evidence="3 9">Mediator of RNA polymerase II transcription subunit 5</fullName>
    </recommendedName>
    <alternativeName>
        <fullName evidence="8 9">Mediator complex subunit 5</fullName>
    </alternativeName>
</protein>
<evidence type="ECO:0000256" key="3">
    <source>
        <dbReference type="ARBA" id="ARBA00020628"/>
    </source>
</evidence>
<comment type="caution">
    <text evidence="10">The sequence shown here is derived from an EMBL/GenBank/DDBJ whole genome shotgun (WGS) entry which is preliminary data.</text>
</comment>
<evidence type="ECO:0000256" key="8">
    <source>
        <dbReference type="ARBA" id="ARBA00031256"/>
    </source>
</evidence>
<sequence>PSPLFQHPYSYSSCLLLTIARRIRAAPPAAARSNTSPPWRLIGSSGQLVLTRHSRAVVPNSLVRASVSHAMDGNAQDPRGALRDSTAYWATFIAKCKAKRLDTDRFEEFVQLVYTERPLPPIFIADLFLKPQPSNDVSLDPRMPLYVKVLSRFGYIDAPAILWTMYKYSSLHAQLRLSQNASNMDKDQTRCWRSSSWAEEVMFYHVIKMVVEGSAFRDSRAALVLVKSLCKWMNLFTSASTAFAADVLGEIQSSQVRDEMDVTRAAFTPLLLRLVETPSLVKVISKPVARAVRKELAESLSGFIHTLQPSLGFVERLEIFRSETLARLDPVSKKKQAAANAAMDELLETTVGLENFLVGRPLIDDDALLSYLHNRYQGQTQSSAIDLTLASFDILANTVFRNEGHKDAHLLRSFLINKVPLLLCQLCPPQFSTTSSEFCITEALNQVDTSMFPTASLMFDESRSNNPYTESVREEFCTACALHGLVQREHVERILGETSMSYEPSLQKYSKDKLVQGCLSDPEKIQGLARELDKMDGNVGAVSQALVELMRQLCNSKETMTLKLLCGQLAQRPQDLDILLLFEKLPAILDPLCQLLDNWRYDDDQGEYQPIYEEFGAILLLIFAFAYRYNLTAADIGITSADSCITKILNRAHLSFELDELSGEQKGHIGGWIHGLFDSETGGLGDDLMSSCPPQEFYLLVASIFQNIVVAYTHGYLNDETLKSGIEYVVDTFLLPSLVPAIIFLSDYLWVEQREQKSIIKILQLILLPSSISGEASTMLSSVKNLVAKPLEHSLRTYQKQDPKNQEVEPLLRALKDSLPLSRRTGGAEHNELESWTSSSSTGLAGAVKHTIQGLVQWSMHHGINVMPTSYTHRQMIATCRIVGASRVLRVMLEEIRHQSEAGSASIVYDVVAALICAPDVSNEPPAAGNLLDAAGNVAPTPQRRLKLREVLRSEAQDCRKLQKKDAALAEIVVGLHRRVEAQMVLPQPQALLEASDMPLDLSGGAAGLGDAMAAAAGVQGDGMSVDGVGLDMGLGGVSSDLGLGGPSGSVGGLDSTSDGDLFGGMDTSMDMFNGWDGMDLSGN</sequence>
<dbReference type="OrthoDB" id="5322661at2759"/>
<keyword evidence="5 9" id="KW-0010">Activator</keyword>
<name>A0A2K3Q9M5_9HYPO</name>
<keyword evidence="6 9" id="KW-0804">Transcription</keyword>
<comment type="function">
    <text evidence="9">Component of the Mediator complex, a coactivator involved in the regulated transcription of nearly all RNA polymerase II-dependent genes. Mediator functions as a bridge to convey information from gene-specific regulatory proteins to the basal RNA polymerase II transcription machinery. Mediator is recruited to promoters by direct interactions with regulatory proteins and serves as a scaffold for the assembly of a functional preinitiation complex with RNA polymerase II and the general transcription factors.</text>
</comment>
<keyword evidence="7 9" id="KW-0539">Nucleus</keyword>
<dbReference type="EMBL" id="NRSZ01000930">
    <property type="protein sequence ID" value="PNY24262.1"/>
    <property type="molecule type" value="Genomic_DNA"/>
</dbReference>
<proteinExistence type="inferred from homology"/>
<dbReference type="PANTHER" id="PTHR35784:SF1">
    <property type="entry name" value="MEDIATOR OF RNA POLYMERASE II TRANSCRIPTION SUBUNIT 5"/>
    <property type="match status" value="1"/>
</dbReference>
<comment type="subcellular location">
    <subcellularLocation>
        <location evidence="1 9">Nucleus</location>
    </subcellularLocation>
</comment>
<accession>A0A2K3Q9M5</accession>
<evidence type="ECO:0000256" key="7">
    <source>
        <dbReference type="ARBA" id="ARBA00023242"/>
    </source>
</evidence>
<evidence type="ECO:0000313" key="11">
    <source>
        <dbReference type="Proteomes" id="UP000236621"/>
    </source>
</evidence>
<dbReference type="PANTHER" id="PTHR35784">
    <property type="entry name" value="MEDIATOR OF RNA POLYMERASE II TRANSCRIPTION SUBUNIT 5"/>
    <property type="match status" value="1"/>
</dbReference>
<comment type="similarity">
    <text evidence="2 9">Belongs to the Mediator complex subunit 5 family.</text>
</comment>
<dbReference type="GO" id="GO:0016592">
    <property type="term" value="C:mediator complex"/>
    <property type="evidence" value="ECO:0007669"/>
    <property type="project" value="InterPro"/>
</dbReference>
<evidence type="ECO:0000313" key="10">
    <source>
        <dbReference type="EMBL" id="PNY24262.1"/>
    </source>
</evidence>
<comment type="subunit">
    <text evidence="9">Component of the Mediator complex.</text>
</comment>
<evidence type="ECO:0000256" key="1">
    <source>
        <dbReference type="ARBA" id="ARBA00004123"/>
    </source>
</evidence>
<dbReference type="Proteomes" id="UP000236621">
    <property type="component" value="Unassembled WGS sequence"/>
</dbReference>
<evidence type="ECO:0000256" key="2">
    <source>
        <dbReference type="ARBA" id="ARBA00008782"/>
    </source>
</evidence>
<evidence type="ECO:0000256" key="5">
    <source>
        <dbReference type="ARBA" id="ARBA00023159"/>
    </source>
</evidence>
<dbReference type="Pfam" id="PF08689">
    <property type="entry name" value="Med5"/>
    <property type="match status" value="1"/>
</dbReference>